<dbReference type="PROSITE" id="PS01081">
    <property type="entry name" value="HTH_TETR_1"/>
    <property type="match status" value="1"/>
</dbReference>
<dbReference type="InterPro" id="IPR023851">
    <property type="entry name" value="Tscrpt_reg_TetR-type"/>
</dbReference>
<evidence type="ECO:0000256" key="1">
    <source>
        <dbReference type="ARBA" id="ARBA00023015"/>
    </source>
</evidence>
<evidence type="ECO:0000256" key="5">
    <source>
        <dbReference type="SAM" id="MobiDB-lite"/>
    </source>
</evidence>
<dbReference type="Pfam" id="PF17754">
    <property type="entry name" value="TetR_C_14"/>
    <property type="match status" value="1"/>
</dbReference>
<dbReference type="NCBIfam" id="TIGR03968">
    <property type="entry name" value="mycofact_TetR"/>
    <property type="match status" value="1"/>
</dbReference>
<dbReference type="RefSeq" id="WP_216926673.1">
    <property type="nucleotide sequence ID" value="NZ_JAHOPC010000015.1"/>
</dbReference>
<evidence type="ECO:0000256" key="2">
    <source>
        <dbReference type="ARBA" id="ARBA00023125"/>
    </source>
</evidence>
<feature type="DNA-binding region" description="H-T-H motif" evidence="4">
    <location>
        <begin position="46"/>
        <end position="65"/>
    </location>
</feature>
<dbReference type="InterPro" id="IPR023772">
    <property type="entry name" value="DNA-bd_HTH_TetR-type_CS"/>
</dbReference>
<evidence type="ECO:0000256" key="4">
    <source>
        <dbReference type="PROSITE-ProRule" id="PRU00335"/>
    </source>
</evidence>
<reference evidence="7 8" key="1">
    <citation type="submission" date="2021-06" db="EMBL/GenBank/DDBJ databases">
        <authorList>
            <person name="Jeong J.W."/>
        </authorList>
    </citation>
    <scope>NUCLEOTIDE SEQUENCE [LARGE SCALE GENOMIC DNA]</scope>
    <source>
        <strain evidence="7 8">MMS21-TAE1-1</strain>
    </source>
</reference>
<evidence type="ECO:0000256" key="3">
    <source>
        <dbReference type="ARBA" id="ARBA00023163"/>
    </source>
</evidence>
<dbReference type="EMBL" id="JAHOPC010000015">
    <property type="protein sequence ID" value="MBU8868552.1"/>
    <property type="molecule type" value="Genomic_DNA"/>
</dbReference>
<dbReference type="PANTHER" id="PTHR30055">
    <property type="entry name" value="HTH-TYPE TRANSCRIPTIONAL REGULATOR RUTR"/>
    <property type="match status" value="1"/>
</dbReference>
<keyword evidence="2 4" id="KW-0238">DNA-binding</keyword>
<accession>A0ABS6IDQ9</accession>
<feature type="compositionally biased region" description="Basic residues" evidence="5">
    <location>
        <begin position="14"/>
        <end position="23"/>
    </location>
</feature>
<sequence>MNDPVVGEPTASHRGSRRGRARSTSKAELGRIGLSLFIDRGFSNVTVEDIAHAAGIGRRTFFRYFASKNDVAWGDFEELLVDFRANLHDVPGRPLVLAVRDAVRKFNEIPDEEHANHRHRMRIVLETPELVAHSTMRYSAWRAVIADFVGERLGLVSRSPVAQAFSWACLGISLSAYEQWLADDSSDLLELIDESFAALGLLFGAAGTSASAPSDFPTYRESVSGPPSPKGNEW</sequence>
<proteinExistence type="predicted"/>
<evidence type="ECO:0000313" key="8">
    <source>
        <dbReference type="Proteomes" id="UP000824166"/>
    </source>
</evidence>
<dbReference type="InterPro" id="IPR041347">
    <property type="entry name" value="MftR_C"/>
</dbReference>
<keyword evidence="8" id="KW-1185">Reference proteome</keyword>
<dbReference type="InterPro" id="IPR001647">
    <property type="entry name" value="HTH_TetR"/>
</dbReference>
<evidence type="ECO:0000313" key="7">
    <source>
        <dbReference type="EMBL" id="MBU8868552.1"/>
    </source>
</evidence>
<organism evidence="7 8">
    <name type="scientific">Paenarthrobacter aromaticivorans</name>
    <dbReference type="NCBI Taxonomy" id="2849150"/>
    <lineage>
        <taxon>Bacteria</taxon>
        <taxon>Bacillati</taxon>
        <taxon>Actinomycetota</taxon>
        <taxon>Actinomycetes</taxon>
        <taxon>Micrococcales</taxon>
        <taxon>Micrococcaceae</taxon>
        <taxon>Paenarthrobacter</taxon>
    </lineage>
</organism>
<protein>
    <submittedName>
        <fullName evidence="7">Mycofactocin system transcriptional regulator</fullName>
    </submittedName>
</protein>
<dbReference type="InterPro" id="IPR050109">
    <property type="entry name" value="HTH-type_TetR-like_transc_reg"/>
</dbReference>
<feature type="region of interest" description="Disordered" evidence="5">
    <location>
        <begin position="210"/>
        <end position="234"/>
    </location>
</feature>
<keyword evidence="1" id="KW-0805">Transcription regulation</keyword>
<dbReference type="PANTHER" id="PTHR30055:SF238">
    <property type="entry name" value="MYCOFACTOCIN BIOSYNTHESIS TRANSCRIPTIONAL REGULATOR MFTR-RELATED"/>
    <property type="match status" value="1"/>
</dbReference>
<dbReference type="Proteomes" id="UP000824166">
    <property type="component" value="Unassembled WGS sequence"/>
</dbReference>
<gene>
    <name evidence="7" type="primary">mftR</name>
    <name evidence="7" type="ORF">KSW38_19850</name>
</gene>
<feature type="region of interest" description="Disordered" evidence="5">
    <location>
        <begin position="1"/>
        <end position="24"/>
    </location>
</feature>
<dbReference type="Pfam" id="PF00440">
    <property type="entry name" value="TetR_N"/>
    <property type="match status" value="1"/>
</dbReference>
<name>A0ABS6IDQ9_9MICC</name>
<comment type="caution">
    <text evidence="7">The sequence shown here is derived from an EMBL/GenBank/DDBJ whole genome shotgun (WGS) entry which is preliminary data.</text>
</comment>
<evidence type="ECO:0000259" key="6">
    <source>
        <dbReference type="PROSITE" id="PS50977"/>
    </source>
</evidence>
<keyword evidence="3" id="KW-0804">Transcription</keyword>
<dbReference type="PROSITE" id="PS50977">
    <property type="entry name" value="HTH_TETR_2"/>
    <property type="match status" value="1"/>
</dbReference>
<feature type="domain" description="HTH tetR-type" evidence="6">
    <location>
        <begin position="23"/>
        <end position="83"/>
    </location>
</feature>